<accession>A0ACC3D2W5</accession>
<proteinExistence type="predicted"/>
<comment type="caution">
    <text evidence="1">The sequence shown here is derived from an EMBL/GenBank/DDBJ whole genome shotgun (WGS) entry which is preliminary data.</text>
</comment>
<gene>
    <name evidence="1" type="ORF">LTS18_007181</name>
</gene>
<feature type="non-terminal residue" evidence="1">
    <location>
        <position position="1"/>
    </location>
</feature>
<keyword evidence="2" id="KW-1185">Reference proteome</keyword>
<evidence type="ECO:0000313" key="2">
    <source>
        <dbReference type="Proteomes" id="UP001186974"/>
    </source>
</evidence>
<protein>
    <submittedName>
        <fullName evidence="1">Uncharacterized protein</fullName>
    </submittedName>
</protein>
<sequence>TLSMIKAAGRAPALLPDRRRPNDSADLQFVPADELESVETVIESLQANILGSVPIVFTSAVDGKGITKLHALLHELPIPERSSEETASGALFHVEDVFTSSRSQENNVTILGGYLRSGQISVGDKLLLGPYATDHSPEDSDSSPGPDIRAAMPTSRSYPGALDKGKVSALRSSSSDQEWRRVVVSSIRNLRLPVRTLHAGQVGTMGVIPMSNVISSPALIRVRKGMVMSNVVPRAVRVFSARFEKRDVQDLHVGAAVVVYVASVRASAKVIAASIENENSMSASSHVGSVSEKDGDDDDGEDAFGFGFEDDVDEGTNHDDEMGGSDRALIVTLQFFASREYVENGAQILIMPGGGPGLYGGTERGERGVAGLEGFVGRVVEGFG</sequence>
<reference evidence="1" key="1">
    <citation type="submission" date="2024-09" db="EMBL/GenBank/DDBJ databases">
        <title>Black Yeasts Isolated from many extreme environments.</title>
        <authorList>
            <person name="Coleine C."/>
            <person name="Stajich J.E."/>
            <person name="Selbmann L."/>
        </authorList>
    </citation>
    <scope>NUCLEOTIDE SEQUENCE</scope>
    <source>
        <strain evidence="1">CCFEE 5737</strain>
    </source>
</reference>
<name>A0ACC3D2W5_9PEZI</name>
<dbReference type="EMBL" id="JAWDJW010008120">
    <property type="protein sequence ID" value="KAK3061024.1"/>
    <property type="molecule type" value="Genomic_DNA"/>
</dbReference>
<organism evidence="1 2">
    <name type="scientific">Coniosporium uncinatum</name>
    <dbReference type="NCBI Taxonomy" id="93489"/>
    <lineage>
        <taxon>Eukaryota</taxon>
        <taxon>Fungi</taxon>
        <taxon>Dikarya</taxon>
        <taxon>Ascomycota</taxon>
        <taxon>Pezizomycotina</taxon>
        <taxon>Dothideomycetes</taxon>
        <taxon>Dothideomycetes incertae sedis</taxon>
        <taxon>Coniosporium</taxon>
    </lineage>
</organism>
<dbReference type="Proteomes" id="UP001186974">
    <property type="component" value="Unassembled WGS sequence"/>
</dbReference>
<evidence type="ECO:0000313" key="1">
    <source>
        <dbReference type="EMBL" id="KAK3061024.1"/>
    </source>
</evidence>